<dbReference type="CDD" id="cd01908">
    <property type="entry name" value="YafJ"/>
    <property type="match status" value="1"/>
</dbReference>
<evidence type="ECO:0000313" key="4">
    <source>
        <dbReference type="Proteomes" id="UP000195137"/>
    </source>
</evidence>
<dbReference type="Proteomes" id="UP000195137">
    <property type="component" value="Unassembled WGS sequence"/>
</dbReference>
<evidence type="ECO:0000313" key="3">
    <source>
        <dbReference type="EMBL" id="OUJ18418.1"/>
    </source>
</evidence>
<organism evidence="3 4">
    <name type="scientific">Methanonatronarchaeum thermophilum</name>
    <dbReference type="NCBI Taxonomy" id="1927129"/>
    <lineage>
        <taxon>Archaea</taxon>
        <taxon>Methanobacteriati</taxon>
        <taxon>Methanobacteriota</taxon>
        <taxon>Methanonatronarchaeia</taxon>
        <taxon>Methanonatronarchaeales</taxon>
        <taxon>Methanonatronarchaeaceae</taxon>
        <taxon>Methanonatronarchaeum</taxon>
    </lineage>
</organism>
<dbReference type="InterPro" id="IPR029055">
    <property type="entry name" value="Ntn_hydrolases_N"/>
</dbReference>
<evidence type="ECO:0000256" key="1">
    <source>
        <dbReference type="ARBA" id="ARBA00022962"/>
    </source>
</evidence>
<dbReference type="SUPFAM" id="SSF56235">
    <property type="entry name" value="N-terminal nucleophile aminohydrolases (Ntn hydrolases)"/>
    <property type="match status" value="1"/>
</dbReference>
<keyword evidence="4" id="KW-1185">Reference proteome</keyword>
<comment type="caution">
    <text evidence="3">The sequence shown here is derived from an EMBL/GenBank/DDBJ whole genome shotgun (WGS) entry which is preliminary data.</text>
</comment>
<dbReference type="GO" id="GO:0016740">
    <property type="term" value="F:transferase activity"/>
    <property type="evidence" value="ECO:0007669"/>
    <property type="project" value="UniProtKB-KW"/>
</dbReference>
<dbReference type="Gene3D" id="3.60.20.10">
    <property type="entry name" value="Glutamine Phosphoribosylpyrophosphate, subunit 1, domain 1"/>
    <property type="match status" value="1"/>
</dbReference>
<dbReference type="InterPro" id="IPR026869">
    <property type="entry name" value="EgtC-like"/>
</dbReference>
<keyword evidence="3" id="KW-0808">Transferase</keyword>
<proteinExistence type="predicted"/>
<reference evidence="3 4" key="1">
    <citation type="submission" date="2016-12" db="EMBL/GenBank/DDBJ databases">
        <title>Discovery of methanogenic haloarchaea.</title>
        <authorList>
            <person name="Sorokin D.Y."/>
            <person name="Makarova K.S."/>
            <person name="Abbas B."/>
            <person name="Ferrer M."/>
            <person name="Golyshin P.N."/>
        </authorList>
    </citation>
    <scope>NUCLEOTIDE SEQUENCE [LARGE SCALE GENOMIC DNA]</scope>
    <source>
        <strain evidence="3">AMET1</strain>
    </source>
</reference>
<dbReference type="EMBL" id="MRZU01000004">
    <property type="protein sequence ID" value="OUJ18418.1"/>
    <property type="molecule type" value="Genomic_DNA"/>
</dbReference>
<dbReference type="PROSITE" id="PS51278">
    <property type="entry name" value="GATASE_TYPE_2"/>
    <property type="match status" value="1"/>
</dbReference>
<dbReference type="OrthoDB" id="350529at2157"/>
<dbReference type="RefSeq" id="WP_086637695.1">
    <property type="nucleotide sequence ID" value="NZ_MRZU01000004.1"/>
</dbReference>
<name>A0A1Y3GAG7_9EURY</name>
<sequence length="256" mass="29943">MCELLGLCFNQSIRPSLSIRGFGYSDRDNPDGWGIGFYPDRCGQVFKEPIKASSSDLFRFLRDYPGVNSKLVLAHVRKKTVAKPQYMNSHPFRRELDGTMYIFAHNGTIEDLDKLPLTRFKPVGSTDSEHAFCYLLDRIWEKNIENWSDNFDWLHTVLKKINQFGKFNCIFSEGNYLFCYFDKNGHNSFYYVYREAPYGEIKLMDEDLKVNLDKETDSDQKGFIVATNRLTSENWREFNKGELTVFKEGEIIYQSV</sequence>
<dbReference type="PANTHER" id="PTHR42824:SF1">
    <property type="entry name" value="GLUTAMINE AMIDOTRANSFERASE YAFJ-RELATED"/>
    <property type="match status" value="1"/>
</dbReference>
<dbReference type="AlphaFoldDB" id="A0A1Y3GAG7"/>
<keyword evidence="1 3" id="KW-0315">Glutamine amidotransferase</keyword>
<evidence type="ECO:0000259" key="2">
    <source>
        <dbReference type="PROSITE" id="PS51278"/>
    </source>
</evidence>
<dbReference type="Pfam" id="PF13230">
    <property type="entry name" value="GATase_4"/>
    <property type="match status" value="1"/>
</dbReference>
<accession>A0A1Y3GAG7</accession>
<protein>
    <submittedName>
        <fullName evidence="3">Putative glutamine amidotransferase</fullName>
    </submittedName>
</protein>
<dbReference type="InterPro" id="IPR017932">
    <property type="entry name" value="GATase_2_dom"/>
</dbReference>
<feature type="domain" description="Glutamine amidotransferase type-2" evidence="2">
    <location>
        <begin position="2"/>
        <end position="249"/>
    </location>
</feature>
<dbReference type="PANTHER" id="PTHR42824">
    <property type="entry name" value="GLUTAMINE AMIDOTRANSFERASE"/>
    <property type="match status" value="1"/>
</dbReference>
<gene>
    <name evidence="3" type="ORF">AMET1_1334</name>
</gene>